<keyword evidence="2" id="KW-1185">Reference proteome</keyword>
<dbReference type="Gene3D" id="3.80.10.10">
    <property type="entry name" value="Ribonuclease Inhibitor"/>
    <property type="match status" value="1"/>
</dbReference>
<sequence>MSIFLSVAGSCYPRIATTSRPYMCKASPYMYKPFLCKCQWSTPTAVPLLHIVALSLLRPSTLLEFKDFESLSMHILQLNRECLLHLYSFLDKDSRRNLSLTCHHLREVFLEPSLWCLLHFHSPGELKKDNFVLGPFLHHLSISWHSSRVKVCNIEDWMKTSFQREMCRKHERLVSSFLDRVCNTCPKLISLTLSGCGHIMDNDVVSILRSCTTLRSLRLENCVRITDSVLHAIVSYGQTLKTVQVDFCRNVTLEGLQMVELQRPLLQITAERSAGMIPDCPLPIKHPANRQTLTGVRQKILSFS</sequence>
<dbReference type="InterPro" id="IPR006553">
    <property type="entry name" value="Leu-rich_rpt_Cys-con_subtyp"/>
</dbReference>
<dbReference type="OrthoDB" id="549243at2759"/>
<dbReference type="GeneTree" id="ENSGT00390000003748"/>
<organism evidence="1 2">
    <name type="scientific">Scleropages formosus</name>
    <name type="common">Asian bonytongue</name>
    <name type="synonym">Osteoglossum formosum</name>
    <dbReference type="NCBI Taxonomy" id="113540"/>
    <lineage>
        <taxon>Eukaryota</taxon>
        <taxon>Metazoa</taxon>
        <taxon>Chordata</taxon>
        <taxon>Craniata</taxon>
        <taxon>Vertebrata</taxon>
        <taxon>Euteleostomi</taxon>
        <taxon>Actinopterygii</taxon>
        <taxon>Neopterygii</taxon>
        <taxon>Teleostei</taxon>
        <taxon>Osteoglossocephala</taxon>
        <taxon>Osteoglossomorpha</taxon>
        <taxon>Osteoglossiformes</taxon>
        <taxon>Osteoglossidae</taxon>
        <taxon>Scleropages</taxon>
    </lineage>
</organism>
<gene>
    <name evidence="1" type="primary">FBXL22</name>
    <name evidence="1" type="synonym">fbxl22</name>
</gene>
<dbReference type="Ensembl" id="ENSSFOT00015037923.2">
    <property type="protein sequence ID" value="ENSSFOP00015037509.2"/>
    <property type="gene ID" value="ENSSFOG00015023875.2"/>
</dbReference>
<evidence type="ECO:0000313" key="1">
    <source>
        <dbReference type="Ensembl" id="ENSSFOP00015037509.2"/>
    </source>
</evidence>
<accession>A0A8C9SS37</accession>
<dbReference type="SUPFAM" id="SSF52047">
    <property type="entry name" value="RNI-like"/>
    <property type="match status" value="1"/>
</dbReference>
<dbReference type="PANTHER" id="PTHR13318">
    <property type="entry name" value="PARTNER OF PAIRED, ISOFORM B-RELATED"/>
    <property type="match status" value="1"/>
</dbReference>
<proteinExistence type="predicted"/>
<dbReference type="SMART" id="SM00367">
    <property type="entry name" value="LRR_CC"/>
    <property type="match status" value="2"/>
</dbReference>
<reference evidence="1" key="3">
    <citation type="submission" date="2025-09" db="UniProtKB">
        <authorList>
            <consortium name="Ensembl"/>
        </authorList>
    </citation>
    <scope>IDENTIFICATION</scope>
</reference>
<protein>
    <submittedName>
        <fullName evidence="1">F-box and leucine-rich repeat protein 22</fullName>
    </submittedName>
</protein>
<dbReference type="GO" id="GO:0031146">
    <property type="term" value="P:SCF-dependent proteasomal ubiquitin-dependent protein catabolic process"/>
    <property type="evidence" value="ECO:0007669"/>
    <property type="project" value="TreeGrafter"/>
</dbReference>
<dbReference type="GO" id="GO:0019005">
    <property type="term" value="C:SCF ubiquitin ligase complex"/>
    <property type="evidence" value="ECO:0007669"/>
    <property type="project" value="TreeGrafter"/>
</dbReference>
<reference evidence="1" key="2">
    <citation type="submission" date="2025-08" db="UniProtKB">
        <authorList>
            <consortium name="Ensembl"/>
        </authorList>
    </citation>
    <scope>IDENTIFICATION</scope>
</reference>
<dbReference type="Proteomes" id="UP000694397">
    <property type="component" value="Chromosome 7"/>
</dbReference>
<dbReference type="AlphaFoldDB" id="A0A8C9SS37"/>
<reference evidence="1 2" key="1">
    <citation type="submission" date="2019-04" db="EMBL/GenBank/DDBJ databases">
        <authorList>
            <consortium name="Wellcome Sanger Institute Data Sharing"/>
        </authorList>
    </citation>
    <scope>NUCLEOTIDE SEQUENCE [LARGE SCALE GENOMIC DNA]</scope>
</reference>
<name>A0A8C9SS37_SCLFO</name>
<dbReference type="InterPro" id="IPR032675">
    <property type="entry name" value="LRR_dom_sf"/>
</dbReference>
<evidence type="ECO:0000313" key="2">
    <source>
        <dbReference type="Proteomes" id="UP000694397"/>
    </source>
</evidence>